<protein>
    <submittedName>
        <fullName evidence="1">Uncharacterized protein</fullName>
    </submittedName>
</protein>
<accession>A0A565ANT3</accession>
<proteinExistence type="predicted"/>
<name>A0A565ANT3_9BRAS</name>
<gene>
    <name evidence="1" type="ORF">ANE_LOCUS1522</name>
</gene>
<evidence type="ECO:0000313" key="1">
    <source>
        <dbReference type="EMBL" id="VVA91077.1"/>
    </source>
</evidence>
<reference evidence="1" key="1">
    <citation type="submission" date="2019-07" db="EMBL/GenBank/DDBJ databases">
        <authorList>
            <person name="Dittberner H."/>
        </authorList>
    </citation>
    <scope>NUCLEOTIDE SEQUENCE [LARGE SCALE GENOMIC DNA]</scope>
</reference>
<dbReference type="EMBL" id="CABITT030000001">
    <property type="protein sequence ID" value="VVA91077.1"/>
    <property type="molecule type" value="Genomic_DNA"/>
</dbReference>
<dbReference type="AlphaFoldDB" id="A0A565ANT3"/>
<keyword evidence="2" id="KW-1185">Reference proteome</keyword>
<dbReference type="Proteomes" id="UP000489600">
    <property type="component" value="Unassembled WGS sequence"/>
</dbReference>
<comment type="caution">
    <text evidence="1">The sequence shown here is derived from an EMBL/GenBank/DDBJ whole genome shotgun (WGS) entry which is preliminary data.</text>
</comment>
<sequence length="115" mass="12831">MESCSTVKLQYSSSFGLHKGVVSSERVSASWGDQVVKANHLKTQRIASGPQRIQTNLIRSVLTPFVDQESHEVFTLIECLMNEKSSFAASVWNTSPYVAWRRQRFAGLLKPSLAS</sequence>
<evidence type="ECO:0000313" key="2">
    <source>
        <dbReference type="Proteomes" id="UP000489600"/>
    </source>
</evidence>
<organism evidence="1 2">
    <name type="scientific">Arabis nemorensis</name>
    <dbReference type="NCBI Taxonomy" id="586526"/>
    <lineage>
        <taxon>Eukaryota</taxon>
        <taxon>Viridiplantae</taxon>
        <taxon>Streptophyta</taxon>
        <taxon>Embryophyta</taxon>
        <taxon>Tracheophyta</taxon>
        <taxon>Spermatophyta</taxon>
        <taxon>Magnoliopsida</taxon>
        <taxon>eudicotyledons</taxon>
        <taxon>Gunneridae</taxon>
        <taxon>Pentapetalae</taxon>
        <taxon>rosids</taxon>
        <taxon>malvids</taxon>
        <taxon>Brassicales</taxon>
        <taxon>Brassicaceae</taxon>
        <taxon>Arabideae</taxon>
        <taxon>Arabis</taxon>
    </lineage>
</organism>